<accession>A0A9P6IL70</accession>
<dbReference type="OrthoDB" id="2448701at2759"/>
<feature type="non-terminal residue" evidence="2">
    <location>
        <position position="1"/>
    </location>
</feature>
<gene>
    <name evidence="2" type="ORF">BGZ65_011024</name>
</gene>
<protein>
    <submittedName>
        <fullName evidence="2">Uncharacterized protein</fullName>
    </submittedName>
</protein>
<dbReference type="Proteomes" id="UP000749646">
    <property type="component" value="Unassembled WGS sequence"/>
</dbReference>
<sequence length="175" mass="20284">IVHDLHVPKSDTKILVSRIQALEEDLQVLRKQYQLLTGDCNEPYTYNNTLLSHLWKLAGQSIDKFKDLVLEQEGSRANKVDELAQTLAQLIPPGEVLIQLAQIRKDERIRLAEIAADERLRLWDLFKNKQEITSNEHMELARIARDEKIRLAELAKEKCTQMAAPELEQQIEYDD</sequence>
<evidence type="ECO:0000313" key="2">
    <source>
        <dbReference type="EMBL" id="KAF9920670.1"/>
    </source>
</evidence>
<keyword evidence="1" id="KW-0175">Coiled coil</keyword>
<keyword evidence="3" id="KW-1185">Reference proteome</keyword>
<dbReference type="EMBL" id="JAAAHW010011197">
    <property type="protein sequence ID" value="KAF9920670.1"/>
    <property type="molecule type" value="Genomic_DNA"/>
</dbReference>
<comment type="caution">
    <text evidence="2">The sequence shown here is derived from an EMBL/GenBank/DDBJ whole genome shotgun (WGS) entry which is preliminary data.</text>
</comment>
<reference evidence="2" key="1">
    <citation type="journal article" date="2020" name="Fungal Divers.">
        <title>Resolving the Mortierellaceae phylogeny through synthesis of multi-gene phylogenetics and phylogenomics.</title>
        <authorList>
            <person name="Vandepol N."/>
            <person name="Liber J."/>
            <person name="Desiro A."/>
            <person name="Na H."/>
            <person name="Kennedy M."/>
            <person name="Barry K."/>
            <person name="Grigoriev I.V."/>
            <person name="Miller A.N."/>
            <person name="O'Donnell K."/>
            <person name="Stajich J.E."/>
            <person name="Bonito G."/>
        </authorList>
    </citation>
    <scope>NUCLEOTIDE SEQUENCE</scope>
    <source>
        <strain evidence="2">MES-2147</strain>
    </source>
</reference>
<proteinExistence type="predicted"/>
<organism evidence="2 3">
    <name type="scientific">Modicella reniformis</name>
    <dbReference type="NCBI Taxonomy" id="1440133"/>
    <lineage>
        <taxon>Eukaryota</taxon>
        <taxon>Fungi</taxon>
        <taxon>Fungi incertae sedis</taxon>
        <taxon>Mucoromycota</taxon>
        <taxon>Mortierellomycotina</taxon>
        <taxon>Mortierellomycetes</taxon>
        <taxon>Mortierellales</taxon>
        <taxon>Mortierellaceae</taxon>
        <taxon>Modicella</taxon>
    </lineage>
</organism>
<evidence type="ECO:0000256" key="1">
    <source>
        <dbReference type="SAM" id="Coils"/>
    </source>
</evidence>
<evidence type="ECO:0000313" key="3">
    <source>
        <dbReference type="Proteomes" id="UP000749646"/>
    </source>
</evidence>
<name>A0A9P6IL70_9FUNG</name>
<feature type="coiled-coil region" evidence="1">
    <location>
        <begin position="12"/>
        <end position="39"/>
    </location>
</feature>
<dbReference type="AlphaFoldDB" id="A0A9P6IL70"/>